<dbReference type="Proteomes" id="UP001357485">
    <property type="component" value="Unassembled WGS sequence"/>
</dbReference>
<keyword evidence="2" id="KW-1185">Reference proteome</keyword>
<name>A0ABR0LL63_9PEZI</name>
<feature type="non-terminal residue" evidence="1">
    <location>
        <position position="1"/>
    </location>
</feature>
<gene>
    <name evidence="1" type="ORF">LTR16_008891</name>
</gene>
<protein>
    <submittedName>
        <fullName evidence="1">Uncharacterized protein</fullName>
    </submittedName>
</protein>
<reference evidence="1 2" key="1">
    <citation type="submission" date="2023-08" db="EMBL/GenBank/DDBJ databases">
        <title>Black Yeasts Isolated from many extreme environments.</title>
        <authorList>
            <person name="Coleine C."/>
            <person name="Stajich J.E."/>
            <person name="Selbmann L."/>
        </authorList>
    </citation>
    <scope>NUCLEOTIDE SEQUENCE [LARGE SCALE GENOMIC DNA]</scope>
    <source>
        <strain evidence="1 2">CCFEE 536</strain>
    </source>
</reference>
<evidence type="ECO:0000313" key="2">
    <source>
        <dbReference type="Proteomes" id="UP001357485"/>
    </source>
</evidence>
<organism evidence="1 2">
    <name type="scientific">Cryomyces antarcticus</name>
    <dbReference type="NCBI Taxonomy" id="329879"/>
    <lineage>
        <taxon>Eukaryota</taxon>
        <taxon>Fungi</taxon>
        <taxon>Dikarya</taxon>
        <taxon>Ascomycota</taxon>
        <taxon>Pezizomycotina</taxon>
        <taxon>Dothideomycetes</taxon>
        <taxon>Dothideomycetes incertae sedis</taxon>
        <taxon>Cryomyces</taxon>
    </lineage>
</organism>
<comment type="caution">
    <text evidence="1">The sequence shown here is derived from an EMBL/GenBank/DDBJ whole genome shotgun (WGS) entry which is preliminary data.</text>
</comment>
<sequence>NVLSQEEVASFYWKILLAVLPSIFERPQCSEPLLSIAPEIVIIRSTSGSFEEDIEMAFKTWSSGLLEHQFDVVRRFSSDLGVVADYFQFGADSIIVGLAKLLRTCLRCMKSEYKRLPRTGTRSEVYDLVMDLCGDPQSYRLLVQLATQAFQSGKDLL</sequence>
<evidence type="ECO:0000313" key="1">
    <source>
        <dbReference type="EMBL" id="KAK5188031.1"/>
    </source>
</evidence>
<dbReference type="EMBL" id="JAVRRA010018616">
    <property type="protein sequence ID" value="KAK5188031.1"/>
    <property type="molecule type" value="Genomic_DNA"/>
</dbReference>
<accession>A0ABR0LL63</accession>
<proteinExistence type="predicted"/>